<dbReference type="AlphaFoldDB" id="A0A074LMG2"/>
<evidence type="ECO:0000256" key="1">
    <source>
        <dbReference type="SAM" id="SignalP"/>
    </source>
</evidence>
<dbReference type="RefSeq" id="WP_038092539.1">
    <property type="nucleotide sequence ID" value="NZ_JMIR01000033.1"/>
</dbReference>
<name>A0A074LMG2_9BACL</name>
<dbReference type="EMBL" id="JMIR01000033">
    <property type="protein sequence ID" value="KEO81685.1"/>
    <property type="molecule type" value="Genomic_DNA"/>
</dbReference>
<proteinExistence type="predicted"/>
<dbReference type="PROSITE" id="PS51257">
    <property type="entry name" value="PROKAR_LIPOPROTEIN"/>
    <property type="match status" value="1"/>
</dbReference>
<reference evidence="2 3" key="1">
    <citation type="journal article" date="2013" name="Int. J. Syst. Evol. Microbiol.">
        <title>Tumebacillus flagellatus sp. nov., an alpha-amylase/pullulanase-producing bacterium isolated from cassava wastewater.</title>
        <authorList>
            <person name="Wang Q."/>
            <person name="Xie N."/>
            <person name="Qin Y."/>
            <person name="Shen N."/>
            <person name="Zhu J."/>
            <person name="Mi H."/>
            <person name="Huang R."/>
        </authorList>
    </citation>
    <scope>NUCLEOTIDE SEQUENCE [LARGE SCALE GENOMIC DNA]</scope>
    <source>
        <strain evidence="2 3">GST4</strain>
    </source>
</reference>
<keyword evidence="1" id="KW-0732">Signal</keyword>
<evidence type="ECO:0000313" key="2">
    <source>
        <dbReference type="EMBL" id="KEO81685.1"/>
    </source>
</evidence>
<dbReference type="eggNOG" id="ENOG5033IG1">
    <property type="taxonomic scope" value="Bacteria"/>
</dbReference>
<evidence type="ECO:0008006" key="4">
    <source>
        <dbReference type="Google" id="ProtNLM"/>
    </source>
</evidence>
<feature type="signal peptide" evidence="1">
    <location>
        <begin position="1"/>
        <end position="24"/>
    </location>
</feature>
<comment type="caution">
    <text evidence="2">The sequence shown here is derived from an EMBL/GenBank/DDBJ whole genome shotgun (WGS) entry which is preliminary data.</text>
</comment>
<evidence type="ECO:0000313" key="3">
    <source>
        <dbReference type="Proteomes" id="UP000027931"/>
    </source>
</evidence>
<sequence>MYKIMFVVLGAAFLLGGCTNSKTADDSPQKIAMNQQDNDSGMEEKLFQAVKIKVNEKYQFAQDLKITDVLIEGNSGFANLVFDLDHVMYEGCVYAYQENSEWKVDNFDLTPIDSKSHFTIHQVSGGLHDNPQQTYLISAGYLNDERISEIHLDYSQTGLMIIKVGAHQKTYFDTKQGVTQGSLEVKGYDEKGNEIIRE</sequence>
<dbReference type="STRING" id="1157490.EL26_19635"/>
<gene>
    <name evidence="2" type="ORF">EL26_19635</name>
</gene>
<dbReference type="OrthoDB" id="2475435at2"/>
<organism evidence="2 3">
    <name type="scientific">Tumebacillus flagellatus</name>
    <dbReference type="NCBI Taxonomy" id="1157490"/>
    <lineage>
        <taxon>Bacteria</taxon>
        <taxon>Bacillati</taxon>
        <taxon>Bacillota</taxon>
        <taxon>Bacilli</taxon>
        <taxon>Bacillales</taxon>
        <taxon>Alicyclobacillaceae</taxon>
        <taxon>Tumebacillus</taxon>
    </lineage>
</organism>
<accession>A0A074LMG2</accession>
<feature type="chain" id="PRO_5001697937" description="Lipoprotein" evidence="1">
    <location>
        <begin position="25"/>
        <end position="198"/>
    </location>
</feature>
<dbReference type="Proteomes" id="UP000027931">
    <property type="component" value="Unassembled WGS sequence"/>
</dbReference>
<protein>
    <recommendedName>
        <fullName evidence="4">Lipoprotein</fullName>
    </recommendedName>
</protein>
<keyword evidence="3" id="KW-1185">Reference proteome</keyword>